<feature type="chain" id="PRO_5005488830" evidence="2">
    <location>
        <begin position="17"/>
        <end position="288"/>
    </location>
</feature>
<proteinExistence type="predicted"/>
<evidence type="ECO:0000256" key="1">
    <source>
        <dbReference type="ARBA" id="ARBA00023157"/>
    </source>
</evidence>
<protein>
    <submittedName>
        <fullName evidence="3">Uncharacterized protein</fullName>
    </submittedName>
</protein>
<sequence length="288" mass="32851">MLFFIIYLFLVLGSQASQGTTTVSHPKGCFFNIKPDDLLKKDQPLRGSINNIRSEFKDCVLIFHATWGKQLHLTFDQFDALSEEVDSCVSSTTKIFTIDDSGERNKLAHYCNSLPTKKLIVFDTTDKVELIIFHSNIDLIYEYMGSHDETDESEDAIKNESYINPTEIIITFKDPPSKAPKCRYPEDKDCIHIYKELFINKQSMKNNTSDYDDVYEEKIIPETDPLFSTGIKSECAHQMRKVCKLSRFCGEGDGILCNKTMYLCIDPAQLCNGVKDCIGDDSSDEFRC</sequence>
<dbReference type="AlphaFoldDB" id="A0A0K2ULL3"/>
<organism evidence="3">
    <name type="scientific">Lepeophtheirus salmonis</name>
    <name type="common">Salmon louse</name>
    <name type="synonym">Caligus salmonis</name>
    <dbReference type="NCBI Taxonomy" id="72036"/>
    <lineage>
        <taxon>Eukaryota</taxon>
        <taxon>Metazoa</taxon>
        <taxon>Ecdysozoa</taxon>
        <taxon>Arthropoda</taxon>
        <taxon>Crustacea</taxon>
        <taxon>Multicrustacea</taxon>
        <taxon>Hexanauplia</taxon>
        <taxon>Copepoda</taxon>
        <taxon>Siphonostomatoida</taxon>
        <taxon>Caligidae</taxon>
        <taxon>Lepeophtheirus</taxon>
    </lineage>
</organism>
<dbReference type="InterPro" id="IPR002172">
    <property type="entry name" value="LDrepeatLR_classA_rpt"/>
</dbReference>
<keyword evidence="2" id="KW-0732">Signal</keyword>
<dbReference type="CDD" id="cd00112">
    <property type="entry name" value="LDLa"/>
    <property type="match status" value="1"/>
</dbReference>
<accession>A0A0K2ULL3</accession>
<dbReference type="OrthoDB" id="10505004at2759"/>
<evidence type="ECO:0000256" key="2">
    <source>
        <dbReference type="SAM" id="SignalP"/>
    </source>
</evidence>
<evidence type="ECO:0000313" key="3">
    <source>
        <dbReference type="EMBL" id="CDW38767.1"/>
    </source>
</evidence>
<name>A0A0K2ULL3_LEPSM</name>
<keyword evidence="1" id="KW-1015">Disulfide bond</keyword>
<dbReference type="EMBL" id="HACA01021406">
    <property type="protein sequence ID" value="CDW38767.1"/>
    <property type="molecule type" value="Transcribed_RNA"/>
</dbReference>
<feature type="signal peptide" evidence="2">
    <location>
        <begin position="1"/>
        <end position="16"/>
    </location>
</feature>
<reference evidence="3" key="1">
    <citation type="submission" date="2014-05" db="EMBL/GenBank/DDBJ databases">
        <authorList>
            <person name="Chronopoulou M."/>
        </authorList>
    </citation>
    <scope>NUCLEOTIDE SEQUENCE</scope>
    <source>
        <tissue evidence="3">Whole organism</tissue>
    </source>
</reference>